<dbReference type="GO" id="GO:0006355">
    <property type="term" value="P:regulation of DNA-templated transcription"/>
    <property type="evidence" value="ECO:0007669"/>
    <property type="project" value="InterPro"/>
</dbReference>
<dbReference type="InterPro" id="IPR005158">
    <property type="entry name" value="BTAD"/>
</dbReference>
<gene>
    <name evidence="4" type="ORF">OE105_02180</name>
</gene>
<evidence type="ECO:0000256" key="1">
    <source>
        <dbReference type="ARBA" id="ARBA00023015"/>
    </source>
</evidence>
<dbReference type="Pfam" id="PF03704">
    <property type="entry name" value="BTAD"/>
    <property type="match status" value="1"/>
</dbReference>
<keyword evidence="1" id="KW-0805">Transcription regulation</keyword>
<dbReference type="SMART" id="SM01043">
    <property type="entry name" value="BTAD"/>
    <property type="match status" value="1"/>
</dbReference>
<evidence type="ECO:0000313" key="4">
    <source>
        <dbReference type="EMBL" id="WAA12956.1"/>
    </source>
</evidence>
<dbReference type="AlphaFoldDB" id="A0A9E8M202"/>
<dbReference type="GO" id="GO:0003677">
    <property type="term" value="F:DNA binding"/>
    <property type="evidence" value="ECO:0007669"/>
    <property type="project" value="InterPro"/>
</dbReference>
<evidence type="ECO:0000259" key="3">
    <source>
        <dbReference type="SMART" id="SM01043"/>
    </source>
</evidence>
<dbReference type="PANTHER" id="PTHR35807">
    <property type="entry name" value="TRANSCRIPTIONAL REGULATOR REDD-RELATED"/>
    <property type="match status" value="1"/>
</dbReference>
<dbReference type="InterPro" id="IPR011990">
    <property type="entry name" value="TPR-like_helical_dom_sf"/>
</dbReference>
<sequence length="322" mass="38523">MESLFREIQLGNYDFIFFQKTIYGPRDLQNYIPLFLKGKELGIQTSYIHHLLQQFGYEKLDSHPGYTLKVNTFGTFQLFLGNRQISDKEWQRMKAKELFIFLLVHKNRWWSKEEIYEQLWPHASVNNIDNEFKVILNALNKTLEPKRKARSNSFYIHRAQNQYRMNPKAVIEIDFEQFEQWIYSGLREKSPEKAIPLLLKGLELYKGSFLADIQSNASFSTFKEHFQNLFLRGAEKLAQLYVQTNETDQAIDWCERILTIDKTWEEAYRLLMYCHYQKNNRPLAINYYKKLSKILSEEYGLEPMESTVQMYEMILDAEDIHL</sequence>
<dbReference type="SUPFAM" id="SSF48452">
    <property type="entry name" value="TPR-like"/>
    <property type="match status" value="1"/>
</dbReference>
<dbReference type="InterPro" id="IPR036388">
    <property type="entry name" value="WH-like_DNA-bd_sf"/>
</dbReference>
<reference evidence="4" key="1">
    <citation type="submission" date="2022-09" db="EMBL/GenBank/DDBJ databases">
        <title>Complete Genomes of Fervidibacillus albus and Fervidibacillus halotolerans isolated from tidal flat sediments.</title>
        <authorList>
            <person name="Kwon K.K."/>
            <person name="Yang S.-H."/>
            <person name="Park M.J."/>
            <person name="Oh H.-M."/>
        </authorList>
    </citation>
    <scope>NUCLEOTIDE SEQUENCE</scope>
    <source>
        <strain evidence="4">MEBiC13594</strain>
    </source>
</reference>
<organism evidence="4 5">
    <name type="scientific">Fervidibacillus halotolerans</name>
    <dbReference type="NCBI Taxonomy" id="2980027"/>
    <lineage>
        <taxon>Bacteria</taxon>
        <taxon>Bacillati</taxon>
        <taxon>Bacillota</taxon>
        <taxon>Bacilli</taxon>
        <taxon>Bacillales</taxon>
        <taxon>Bacillaceae</taxon>
        <taxon>Fervidibacillus</taxon>
    </lineage>
</organism>
<dbReference type="EMBL" id="CP106877">
    <property type="protein sequence ID" value="WAA12956.1"/>
    <property type="molecule type" value="Genomic_DNA"/>
</dbReference>
<feature type="domain" description="Bacterial transcriptional activator" evidence="3">
    <location>
        <begin position="173"/>
        <end position="315"/>
    </location>
</feature>
<dbReference type="RefSeq" id="WP_275421088.1">
    <property type="nucleotide sequence ID" value="NZ_CP106877.1"/>
</dbReference>
<dbReference type="InterPro" id="IPR051677">
    <property type="entry name" value="AfsR-DnrI-RedD_regulator"/>
</dbReference>
<protein>
    <recommendedName>
        <fullName evidence="3">Bacterial transcriptional activator domain-containing protein</fullName>
    </recommendedName>
</protein>
<dbReference type="Gene3D" id="1.10.10.10">
    <property type="entry name" value="Winged helix-like DNA-binding domain superfamily/Winged helix DNA-binding domain"/>
    <property type="match status" value="1"/>
</dbReference>
<evidence type="ECO:0000256" key="2">
    <source>
        <dbReference type="ARBA" id="ARBA00023163"/>
    </source>
</evidence>
<evidence type="ECO:0000313" key="5">
    <source>
        <dbReference type="Proteomes" id="UP001164726"/>
    </source>
</evidence>
<dbReference type="Gene3D" id="1.25.40.10">
    <property type="entry name" value="Tetratricopeptide repeat domain"/>
    <property type="match status" value="1"/>
</dbReference>
<accession>A0A9E8M202</accession>
<dbReference type="SUPFAM" id="SSF46894">
    <property type="entry name" value="C-terminal effector domain of the bipartite response regulators"/>
    <property type="match status" value="1"/>
</dbReference>
<proteinExistence type="predicted"/>
<dbReference type="KEGG" id="fhl:OE105_02180"/>
<dbReference type="InterPro" id="IPR016032">
    <property type="entry name" value="Sig_transdc_resp-reg_C-effctor"/>
</dbReference>
<keyword evidence="5" id="KW-1185">Reference proteome</keyword>
<keyword evidence="2" id="KW-0804">Transcription</keyword>
<name>A0A9E8M202_9BACI</name>
<dbReference type="PANTHER" id="PTHR35807:SF2">
    <property type="entry name" value="TRANSCRIPTIONAL ACTIVATOR DOMAIN"/>
    <property type="match status" value="1"/>
</dbReference>
<dbReference type="Proteomes" id="UP001164726">
    <property type="component" value="Chromosome"/>
</dbReference>